<keyword evidence="1" id="KW-0238">DNA-binding</keyword>
<dbReference type="InterPro" id="IPR011051">
    <property type="entry name" value="RmlC_Cupin_sf"/>
</dbReference>
<dbReference type="CDD" id="cd02209">
    <property type="entry name" value="cupin_XRE_C"/>
    <property type="match status" value="1"/>
</dbReference>
<sequence>MMEIGINIKKIRKQQNRTLQDVADCCGFSKSLLSKIENGIVVPPVATLSKIAEALGTKVSALLEDGESESAIFTQSQDVKNGPLVHTDKGYKFFAFANEFKDKKMQPCLFMGKKGEVKKHSVSHSGEEFIYMLEGKMRVKVGKVAYELNPGDSLYFNSLEEHGIMPVSDEVKYINIFVE</sequence>
<evidence type="ECO:0000259" key="2">
    <source>
        <dbReference type="PROSITE" id="PS50943"/>
    </source>
</evidence>
<organism evidence="3 4">
    <name type="scientific">[Clostridium] cellulosi</name>
    <dbReference type="NCBI Taxonomy" id="29343"/>
    <lineage>
        <taxon>Bacteria</taxon>
        <taxon>Bacillati</taxon>
        <taxon>Bacillota</taxon>
        <taxon>Clostridia</taxon>
        <taxon>Eubacteriales</taxon>
        <taxon>Oscillospiraceae</taxon>
        <taxon>Oscillospiraceae incertae sedis</taxon>
    </lineage>
</organism>
<feature type="domain" description="HTH cro/C1-type" evidence="2">
    <location>
        <begin position="8"/>
        <end position="62"/>
    </location>
</feature>
<dbReference type="InterPro" id="IPR014710">
    <property type="entry name" value="RmlC-like_jellyroll"/>
</dbReference>
<dbReference type="InterPro" id="IPR010982">
    <property type="entry name" value="Lambda_DNA-bd_dom_sf"/>
</dbReference>
<dbReference type="Proteomes" id="UP000032431">
    <property type="component" value="Chromosome I"/>
</dbReference>
<dbReference type="PATRIC" id="fig|29343.3.peg.2042"/>
<dbReference type="KEGG" id="ccel:CCDG5_1946"/>
<dbReference type="InterPro" id="IPR001387">
    <property type="entry name" value="Cro/C1-type_HTH"/>
</dbReference>
<dbReference type="STRING" id="29343.CCDG5_1946"/>
<dbReference type="SUPFAM" id="SSF47413">
    <property type="entry name" value="lambda repressor-like DNA-binding domains"/>
    <property type="match status" value="1"/>
</dbReference>
<dbReference type="SMART" id="SM00530">
    <property type="entry name" value="HTH_XRE"/>
    <property type="match status" value="1"/>
</dbReference>
<dbReference type="GO" id="GO:0003677">
    <property type="term" value="F:DNA binding"/>
    <property type="evidence" value="ECO:0007669"/>
    <property type="project" value="UniProtKB-KW"/>
</dbReference>
<keyword evidence="4" id="KW-1185">Reference proteome</keyword>
<evidence type="ECO:0000313" key="3">
    <source>
        <dbReference type="EMBL" id="CDZ25038.1"/>
    </source>
</evidence>
<gene>
    <name evidence="3" type="ORF">CCDG5_1946</name>
</gene>
<evidence type="ECO:0000256" key="1">
    <source>
        <dbReference type="ARBA" id="ARBA00023125"/>
    </source>
</evidence>
<dbReference type="Pfam" id="PF07883">
    <property type="entry name" value="Cupin_2"/>
    <property type="match status" value="1"/>
</dbReference>
<dbReference type="InterPro" id="IPR050807">
    <property type="entry name" value="TransReg_Diox_bact_type"/>
</dbReference>
<dbReference type="EMBL" id="LM995447">
    <property type="protein sequence ID" value="CDZ25038.1"/>
    <property type="molecule type" value="Genomic_DNA"/>
</dbReference>
<accession>A0A078KRM3</accession>
<dbReference type="InterPro" id="IPR013096">
    <property type="entry name" value="Cupin_2"/>
</dbReference>
<dbReference type="PANTHER" id="PTHR46797">
    <property type="entry name" value="HTH-TYPE TRANSCRIPTIONAL REGULATOR"/>
    <property type="match status" value="1"/>
</dbReference>
<dbReference type="PANTHER" id="PTHR46797:SF1">
    <property type="entry name" value="METHYLPHOSPHONATE SYNTHASE"/>
    <property type="match status" value="1"/>
</dbReference>
<dbReference type="GO" id="GO:0005829">
    <property type="term" value="C:cytosol"/>
    <property type="evidence" value="ECO:0007669"/>
    <property type="project" value="TreeGrafter"/>
</dbReference>
<dbReference type="AlphaFoldDB" id="A0A078KRM3"/>
<dbReference type="Gene3D" id="1.10.260.40">
    <property type="entry name" value="lambda repressor-like DNA-binding domains"/>
    <property type="match status" value="1"/>
</dbReference>
<proteinExistence type="predicted"/>
<protein>
    <submittedName>
        <fullName evidence="3">XRE family transcriptional regulator</fullName>
    </submittedName>
</protein>
<dbReference type="CDD" id="cd00093">
    <property type="entry name" value="HTH_XRE"/>
    <property type="match status" value="1"/>
</dbReference>
<dbReference type="HOGENOM" id="CLU_085376_3_2_9"/>
<dbReference type="PROSITE" id="PS50943">
    <property type="entry name" value="HTH_CROC1"/>
    <property type="match status" value="1"/>
</dbReference>
<name>A0A078KRM3_9FIRM</name>
<evidence type="ECO:0000313" key="4">
    <source>
        <dbReference type="Proteomes" id="UP000032431"/>
    </source>
</evidence>
<dbReference type="GO" id="GO:0003700">
    <property type="term" value="F:DNA-binding transcription factor activity"/>
    <property type="evidence" value="ECO:0007669"/>
    <property type="project" value="TreeGrafter"/>
</dbReference>
<dbReference type="Pfam" id="PF01381">
    <property type="entry name" value="HTH_3"/>
    <property type="match status" value="1"/>
</dbReference>
<reference evidence="4" key="1">
    <citation type="submission" date="2014-07" db="EMBL/GenBank/DDBJ databases">
        <authorList>
            <person name="Wibberg D."/>
        </authorList>
    </citation>
    <scope>NUCLEOTIDE SEQUENCE [LARGE SCALE GENOMIC DNA]</scope>
    <source>
        <strain evidence="4">DG5</strain>
    </source>
</reference>
<dbReference type="SUPFAM" id="SSF51182">
    <property type="entry name" value="RmlC-like cupins"/>
    <property type="match status" value="1"/>
</dbReference>
<dbReference type="Gene3D" id="2.60.120.10">
    <property type="entry name" value="Jelly Rolls"/>
    <property type="match status" value="1"/>
</dbReference>